<proteinExistence type="predicted"/>
<dbReference type="AlphaFoldDB" id="A0A100XGT1"/>
<gene>
    <name evidence="1" type="ORF">RMCT_3243</name>
</gene>
<protein>
    <submittedName>
        <fullName evidence="1">Uncharacterized protein</fullName>
    </submittedName>
</protein>
<evidence type="ECO:0000313" key="1">
    <source>
        <dbReference type="EMBL" id="GAT16274.1"/>
    </source>
</evidence>
<sequence length="57" mass="5977">MADSENLETQAREALLKAIANKASAANCTQLEQLATALAMTLGANRGRLPGYRPSSS</sequence>
<organism evidence="1 2">
    <name type="scientific">Mycolicibacterium thermoresistibile</name>
    <name type="common">Mycobacterium thermoresistibile</name>
    <dbReference type="NCBI Taxonomy" id="1797"/>
    <lineage>
        <taxon>Bacteria</taxon>
        <taxon>Bacillati</taxon>
        <taxon>Actinomycetota</taxon>
        <taxon>Actinomycetes</taxon>
        <taxon>Mycobacteriales</taxon>
        <taxon>Mycobacteriaceae</taxon>
        <taxon>Mycolicibacterium</taxon>
    </lineage>
</organism>
<reference evidence="2" key="2">
    <citation type="submission" date="2016-02" db="EMBL/GenBank/DDBJ databases">
        <title>Draft genome sequence of five rapidly growing Mycobacterium species.</title>
        <authorList>
            <person name="Katahira K."/>
            <person name="Gotou Y."/>
            <person name="Iida K."/>
            <person name="Ogura Y."/>
            <person name="Hayashi T."/>
        </authorList>
    </citation>
    <scope>NUCLEOTIDE SEQUENCE [LARGE SCALE GENOMIC DNA]</scope>
    <source>
        <strain evidence="2">JCM6362</strain>
    </source>
</reference>
<reference evidence="1 2" key="1">
    <citation type="journal article" date="2016" name="Genome Announc.">
        <title>Draft Genome Sequences of Five Rapidly Growing Mycobacterium Species, M. thermoresistibile, M. fortuitum subsp. acetamidolyticum, M. canariasense, M. brisbanense, and M. novocastrense.</title>
        <authorList>
            <person name="Katahira K."/>
            <person name="Ogura Y."/>
            <person name="Gotoh Y."/>
            <person name="Hayashi T."/>
        </authorList>
    </citation>
    <scope>NUCLEOTIDE SEQUENCE [LARGE SCALE GENOMIC DNA]</scope>
    <source>
        <strain evidence="1 2">JCM6362</strain>
    </source>
</reference>
<accession>A0A100XGT1</accession>
<dbReference type="RefSeq" id="WP_165483619.1">
    <property type="nucleotide sequence ID" value="NZ_JACKTR010000012.1"/>
</dbReference>
<name>A0A100XGT1_MYCTH</name>
<dbReference type="EMBL" id="BCTB01000042">
    <property type="protein sequence ID" value="GAT16274.1"/>
    <property type="molecule type" value="Genomic_DNA"/>
</dbReference>
<evidence type="ECO:0000313" key="2">
    <source>
        <dbReference type="Proteomes" id="UP000069654"/>
    </source>
</evidence>
<dbReference type="Proteomes" id="UP000069654">
    <property type="component" value="Unassembled WGS sequence"/>
</dbReference>
<comment type="caution">
    <text evidence="1">The sequence shown here is derived from an EMBL/GenBank/DDBJ whole genome shotgun (WGS) entry which is preliminary data.</text>
</comment>